<name>A0A2P2PTP9_RHIMU</name>
<dbReference type="EMBL" id="GGEC01077613">
    <property type="protein sequence ID" value="MBX58097.1"/>
    <property type="molecule type" value="Transcribed_RNA"/>
</dbReference>
<reference evidence="1" key="1">
    <citation type="submission" date="2018-02" db="EMBL/GenBank/DDBJ databases">
        <title>Rhizophora mucronata_Transcriptome.</title>
        <authorList>
            <person name="Meera S.P."/>
            <person name="Sreeshan A."/>
            <person name="Augustine A."/>
        </authorList>
    </citation>
    <scope>NUCLEOTIDE SEQUENCE</scope>
    <source>
        <tissue evidence="1">Leaf</tissue>
    </source>
</reference>
<organism evidence="1">
    <name type="scientific">Rhizophora mucronata</name>
    <name type="common">Asiatic mangrove</name>
    <dbReference type="NCBI Taxonomy" id="61149"/>
    <lineage>
        <taxon>Eukaryota</taxon>
        <taxon>Viridiplantae</taxon>
        <taxon>Streptophyta</taxon>
        <taxon>Embryophyta</taxon>
        <taxon>Tracheophyta</taxon>
        <taxon>Spermatophyta</taxon>
        <taxon>Magnoliopsida</taxon>
        <taxon>eudicotyledons</taxon>
        <taxon>Gunneridae</taxon>
        <taxon>Pentapetalae</taxon>
        <taxon>rosids</taxon>
        <taxon>fabids</taxon>
        <taxon>Malpighiales</taxon>
        <taxon>Rhizophoraceae</taxon>
        <taxon>Rhizophora</taxon>
    </lineage>
</organism>
<sequence>MHYKKLQEDLYVIKHMHIDKGCKKGRNKFQLQTLSAIFESKN</sequence>
<protein>
    <submittedName>
        <fullName evidence="1">Uncharacterized protein</fullName>
    </submittedName>
</protein>
<proteinExistence type="predicted"/>
<evidence type="ECO:0000313" key="1">
    <source>
        <dbReference type="EMBL" id="MBX58097.1"/>
    </source>
</evidence>
<dbReference type="AlphaFoldDB" id="A0A2P2PTP9"/>
<accession>A0A2P2PTP9</accession>